<gene>
    <name evidence="3" type="ORF">C4D60_Mb07t03610</name>
</gene>
<feature type="region of interest" description="Disordered" evidence="1">
    <location>
        <begin position="164"/>
        <end position="183"/>
    </location>
</feature>
<dbReference type="PANTHER" id="PTHR46610">
    <property type="entry name" value="OS05G0181300 PROTEIN"/>
    <property type="match status" value="1"/>
</dbReference>
<evidence type="ECO:0000313" key="4">
    <source>
        <dbReference type="Proteomes" id="UP000317650"/>
    </source>
</evidence>
<organism evidence="3 4">
    <name type="scientific">Musa balbisiana</name>
    <name type="common">Banana</name>
    <dbReference type="NCBI Taxonomy" id="52838"/>
    <lineage>
        <taxon>Eukaryota</taxon>
        <taxon>Viridiplantae</taxon>
        <taxon>Streptophyta</taxon>
        <taxon>Embryophyta</taxon>
        <taxon>Tracheophyta</taxon>
        <taxon>Spermatophyta</taxon>
        <taxon>Magnoliopsida</taxon>
        <taxon>Liliopsida</taxon>
        <taxon>Zingiberales</taxon>
        <taxon>Musaceae</taxon>
        <taxon>Musa</taxon>
    </lineage>
</organism>
<feature type="transmembrane region" description="Helical" evidence="2">
    <location>
        <begin position="61"/>
        <end position="84"/>
    </location>
</feature>
<proteinExistence type="predicted"/>
<keyword evidence="2" id="KW-0472">Membrane</keyword>
<comment type="caution">
    <text evidence="3">The sequence shown here is derived from an EMBL/GenBank/DDBJ whole genome shotgun (WGS) entry which is preliminary data.</text>
</comment>
<evidence type="ECO:0000313" key="3">
    <source>
        <dbReference type="EMBL" id="THU59582.1"/>
    </source>
</evidence>
<keyword evidence="2" id="KW-1133">Transmembrane helix</keyword>
<keyword evidence="4" id="KW-1185">Reference proteome</keyword>
<reference evidence="3 4" key="1">
    <citation type="journal article" date="2019" name="Nat. Plants">
        <title>Genome sequencing of Musa balbisiana reveals subgenome evolution and function divergence in polyploid bananas.</title>
        <authorList>
            <person name="Yao X."/>
        </authorList>
    </citation>
    <scope>NUCLEOTIDE SEQUENCE [LARGE SCALE GENOMIC DNA]</scope>
    <source>
        <strain evidence="4">cv. DH-PKW</strain>
        <tissue evidence="3">Leaves</tissue>
    </source>
</reference>
<name>A0A4S8JF79_MUSBA</name>
<feature type="transmembrane region" description="Helical" evidence="2">
    <location>
        <begin position="121"/>
        <end position="145"/>
    </location>
</feature>
<sequence length="202" mass="21914">MERGKVRRQLAPDGCDGYVSTVVGSSGEADAVTGFSWMQAFGLAFLSINSLAALHRSRDDVWNAAFILASYLDLLALFLCLRLFDSTHPDSLKRRGALKMAVWTLSTILIAMFSYRVAAIMPFAVAIIVWCMSGLTISGGFYAFFVHQSQDDDSCGAPSKPCKVSDSSARWGMDSESGTPISARDVDMPAKLSCSTYVRPVT</sequence>
<dbReference type="PANTHER" id="PTHR46610:SF3">
    <property type="entry name" value="OS01G0238200 PROTEIN"/>
    <property type="match status" value="1"/>
</dbReference>
<feature type="transmembrane region" description="Helical" evidence="2">
    <location>
        <begin position="96"/>
        <end position="115"/>
    </location>
</feature>
<feature type="transmembrane region" description="Helical" evidence="2">
    <location>
        <begin position="35"/>
        <end position="55"/>
    </location>
</feature>
<evidence type="ECO:0000256" key="2">
    <source>
        <dbReference type="SAM" id="Phobius"/>
    </source>
</evidence>
<accession>A0A4S8JF79</accession>
<dbReference type="InterPro" id="IPR045501">
    <property type="entry name" value="DUF6490"/>
</dbReference>
<protein>
    <submittedName>
        <fullName evidence="3">Uncharacterized protein</fullName>
    </submittedName>
</protein>
<keyword evidence="2" id="KW-0812">Transmembrane</keyword>
<evidence type="ECO:0000256" key="1">
    <source>
        <dbReference type="SAM" id="MobiDB-lite"/>
    </source>
</evidence>
<dbReference type="Proteomes" id="UP000317650">
    <property type="component" value="Chromosome 7"/>
</dbReference>
<dbReference type="Pfam" id="PF20100">
    <property type="entry name" value="DUF6490"/>
    <property type="match status" value="1"/>
</dbReference>
<dbReference type="EMBL" id="PYDT01000005">
    <property type="protein sequence ID" value="THU59582.1"/>
    <property type="molecule type" value="Genomic_DNA"/>
</dbReference>
<dbReference type="AlphaFoldDB" id="A0A4S8JF79"/>